<evidence type="ECO:0000256" key="14">
    <source>
        <dbReference type="RuleBase" id="RU003943"/>
    </source>
</evidence>
<evidence type="ECO:0000256" key="2">
    <source>
        <dbReference type="ARBA" id="ARBA00004429"/>
    </source>
</evidence>
<dbReference type="EMBL" id="FCNL01000006">
    <property type="protein sequence ID" value="CVI14522.1"/>
    <property type="molecule type" value="Genomic_DNA"/>
</dbReference>
<keyword evidence="11" id="KW-0406">Ion transport</keyword>
<dbReference type="CDD" id="cd06550">
    <property type="entry name" value="TM_ABC_iron-siderophores_like"/>
    <property type="match status" value="1"/>
</dbReference>
<feature type="chain" id="PRO_5032647165" description="High-affinity zinc uptake system membrane protein ZnuB" evidence="16">
    <location>
        <begin position="20"/>
        <end position="316"/>
    </location>
</feature>
<evidence type="ECO:0000256" key="3">
    <source>
        <dbReference type="ARBA" id="ARBA00008034"/>
    </source>
</evidence>
<feature type="transmembrane region" description="Helical" evidence="15">
    <location>
        <begin position="173"/>
        <end position="195"/>
    </location>
</feature>
<accession>A0A822UX97</accession>
<comment type="similarity">
    <text evidence="3 14">Belongs to the ABC-3 integral membrane protein family.</text>
</comment>
<protein>
    <recommendedName>
        <fullName evidence="13">High-affinity zinc uptake system membrane protein ZnuB</fullName>
    </recommendedName>
</protein>
<evidence type="ECO:0000313" key="18">
    <source>
        <dbReference type="Proteomes" id="UP000192074"/>
    </source>
</evidence>
<evidence type="ECO:0000256" key="9">
    <source>
        <dbReference type="ARBA" id="ARBA00022906"/>
    </source>
</evidence>
<gene>
    <name evidence="17" type="primary">znuB</name>
    <name evidence="17" type="ORF">AGR4A_Cc140023</name>
</gene>
<dbReference type="Pfam" id="PF00950">
    <property type="entry name" value="ABC-3"/>
    <property type="match status" value="1"/>
</dbReference>
<keyword evidence="7 14" id="KW-0812">Transmembrane</keyword>
<dbReference type="PANTHER" id="PTHR30477:SF23">
    <property type="entry name" value="HIGH-AFFINITY ZINC UPTAKE SYSTEM MEMBRANE PROTEIN ZNUB"/>
    <property type="match status" value="1"/>
</dbReference>
<evidence type="ECO:0000256" key="13">
    <source>
        <dbReference type="ARBA" id="ARBA00040080"/>
    </source>
</evidence>
<comment type="caution">
    <text evidence="17">The sequence shown here is derived from an EMBL/GenBank/DDBJ whole genome shotgun (WGS) entry which is preliminary data.</text>
</comment>
<feature type="signal peptide" evidence="16">
    <location>
        <begin position="1"/>
        <end position="19"/>
    </location>
</feature>
<evidence type="ECO:0000256" key="6">
    <source>
        <dbReference type="ARBA" id="ARBA00022519"/>
    </source>
</evidence>
<organism evidence="17 18">
    <name type="scientific">Agrobacterium tumefaciens str. B6</name>
    <dbReference type="NCBI Taxonomy" id="1183423"/>
    <lineage>
        <taxon>Bacteria</taxon>
        <taxon>Pseudomonadati</taxon>
        <taxon>Pseudomonadota</taxon>
        <taxon>Alphaproteobacteria</taxon>
        <taxon>Hyphomicrobiales</taxon>
        <taxon>Rhizobiaceae</taxon>
        <taxon>Rhizobium/Agrobacterium group</taxon>
        <taxon>Agrobacterium</taxon>
        <taxon>Agrobacterium tumefaciens complex</taxon>
    </lineage>
</organism>
<dbReference type="Proteomes" id="UP000192074">
    <property type="component" value="Unassembled WGS sequence"/>
</dbReference>
<evidence type="ECO:0000256" key="12">
    <source>
        <dbReference type="ARBA" id="ARBA00023136"/>
    </source>
</evidence>
<dbReference type="InterPro" id="IPR037294">
    <property type="entry name" value="ABC_BtuC-like"/>
</dbReference>
<feature type="transmembrane region" description="Helical" evidence="15">
    <location>
        <begin position="85"/>
        <end position="118"/>
    </location>
</feature>
<evidence type="ECO:0000313" key="17">
    <source>
        <dbReference type="EMBL" id="CVI14522.1"/>
    </source>
</evidence>
<evidence type="ECO:0000256" key="5">
    <source>
        <dbReference type="ARBA" id="ARBA00022475"/>
    </source>
</evidence>
<proteinExistence type="inferred from homology"/>
<dbReference type="Gene3D" id="1.10.3470.10">
    <property type="entry name" value="ABC transporter involved in vitamin B12 uptake, BtuC"/>
    <property type="match status" value="1"/>
</dbReference>
<dbReference type="GO" id="GO:0006829">
    <property type="term" value="P:zinc ion transport"/>
    <property type="evidence" value="ECO:0007669"/>
    <property type="project" value="UniProtKB-KW"/>
</dbReference>
<feature type="transmembrane region" description="Helical" evidence="15">
    <location>
        <begin position="130"/>
        <end position="152"/>
    </location>
</feature>
<feature type="transmembrane region" description="Helical" evidence="15">
    <location>
        <begin position="215"/>
        <end position="245"/>
    </location>
</feature>
<evidence type="ECO:0000256" key="1">
    <source>
        <dbReference type="ARBA" id="ARBA00002313"/>
    </source>
</evidence>
<keyword evidence="10 15" id="KW-1133">Transmembrane helix</keyword>
<keyword evidence="8" id="KW-0862">Zinc</keyword>
<dbReference type="FunFam" id="1.10.3470.10:FF:000002">
    <property type="entry name" value="Zinc ABC transporter permease subunit ZnuB"/>
    <property type="match status" value="1"/>
</dbReference>
<evidence type="ECO:0000256" key="11">
    <source>
        <dbReference type="ARBA" id="ARBA00023065"/>
    </source>
</evidence>
<evidence type="ECO:0000256" key="8">
    <source>
        <dbReference type="ARBA" id="ARBA00022833"/>
    </source>
</evidence>
<evidence type="ECO:0000256" key="15">
    <source>
        <dbReference type="SAM" id="Phobius"/>
    </source>
</evidence>
<dbReference type="AlphaFoldDB" id="A0A822UX97"/>
<dbReference type="SUPFAM" id="SSF81345">
    <property type="entry name" value="ABC transporter involved in vitamin B12 uptake, BtuC"/>
    <property type="match status" value="1"/>
</dbReference>
<keyword evidence="5" id="KW-1003">Cell membrane</keyword>
<feature type="transmembrane region" description="Helical" evidence="15">
    <location>
        <begin position="257"/>
        <end position="276"/>
    </location>
</feature>
<keyword evidence="4 14" id="KW-0813">Transport</keyword>
<keyword evidence="9" id="KW-0864">Zinc transport</keyword>
<dbReference type="GO" id="GO:0055085">
    <property type="term" value="P:transmembrane transport"/>
    <property type="evidence" value="ECO:0007669"/>
    <property type="project" value="InterPro"/>
</dbReference>
<dbReference type="GO" id="GO:0043190">
    <property type="term" value="C:ATP-binding cassette (ABC) transporter complex"/>
    <property type="evidence" value="ECO:0007669"/>
    <property type="project" value="InterPro"/>
</dbReference>
<reference evidence="17 18" key="1">
    <citation type="submission" date="2016-01" db="EMBL/GenBank/DDBJ databases">
        <authorList>
            <person name="Regsiter A."/>
            <person name="william w."/>
        </authorList>
    </citation>
    <scope>NUCLEOTIDE SEQUENCE [LARGE SCALE GENOMIC DNA]</scope>
    <source>
        <strain evidence="17 18">B6</strain>
    </source>
</reference>
<comment type="function">
    <text evidence="1">Involved in the high-affinity zinc uptake transport system.</text>
</comment>
<evidence type="ECO:0000256" key="16">
    <source>
        <dbReference type="SAM" id="SignalP"/>
    </source>
</evidence>
<keyword evidence="6" id="KW-0997">Cell inner membrane</keyword>
<feature type="transmembrane region" description="Helical" evidence="15">
    <location>
        <begin position="288"/>
        <end position="306"/>
    </location>
</feature>
<evidence type="ECO:0000256" key="4">
    <source>
        <dbReference type="ARBA" id="ARBA00022448"/>
    </source>
</evidence>
<evidence type="ECO:0000256" key="7">
    <source>
        <dbReference type="ARBA" id="ARBA00022692"/>
    </source>
</evidence>
<dbReference type="NCBIfam" id="NF007089">
    <property type="entry name" value="PRK09543.1"/>
    <property type="match status" value="1"/>
</dbReference>
<dbReference type="InterPro" id="IPR001626">
    <property type="entry name" value="ABC_TroCD"/>
</dbReference>
<keyword evidence="12 15" id="KW-0472">Membrane</keyword>
<sequence length="316" mass="33152">MATTICMTMATIMTTMANAAAAISMSMSMSMRIIFPPASGRESAMFDDFFIRAMVAGIGVALTAGPLGCFVVWRRMAYFGDTMAHSALLGVALSLLLQLNLIVSVFLVASAVSILLLFLQRRQALSSDALLGILSHSALAIGLVIVAFMSWVRIDLVSFLFGDILAVTRSDIALIWGGGLVVIVSMVFLWRSLLASTVNTELAEAEGLNPERAKLIFTLLMALVIAIAMKVVGIMLITSLLIIPAATARRFSATPEVMAVVASLIGAVAVVGGLFGSLTYDTPSGPSIVVAAMILFVISLLPAPGFSRAADEGGKS</sequence>
<feature type="transmembrane region" description="Helical" evidence="15">
    <location>
        <begin position="49"/>
        <end position="73"/>
    </location>
</feature>
<evidence type="ECO:0000256" key="10">
    <source>
        <dbReference type="ARBA" id="ARBA00022989"/>
    </source>
</evidence>
<keyword evidence="16" id="KW-0732">Signal</keyword>
<dbReference type="GO" id="GO:0010043">
    <property type="term" value="P:response to zinc ion"/>
    <property type="evidence" value="ECO:0007669"/>
    <property type="project" value="TreeGrafter"/>
</dbReference>
<name>A0A822UX97_AGRTU</name>
<dbReference type="PANTHER" id="PTHR30477">
    <property type="entry name" value="ABC-TRANSPORTER METAL-BINDING PROTEIN"/>
    <property type="match status" value="1"/>
</dbReference>
<comment type="subcellular location">
    <subcellularLocation>
        <location evidence="2">Cell inner membrane</location>
        <topology evidence="2">Multi-pass membrane protein</topology>
    </subcellularLocation>
    <subcellularLocation>
        <location evidence="14">Cell membrane</location>
        <topology evidence="14">Multi-pass membrane protein</topology>
    </subcellularLocation>
</comment>